<accession>A0A9P4PWI6</accession>
<dbReference type="Proteomes" id="UP000799441">
    <property type="component" value="Unassembled WGS sequence"/>
</dbReference>
<reference evidence="2" key="1">
    <citation type="journal article" date="2020" name="Stud. Mycol.">
        <title>101 Dothideomycetes genomes: a test case for predicting lifestyles and emergence of pathogens.</title>
        <authorList>
            <person name="Haridas S."/>
            <person name="Albert R."/>
            <person name="Binder M."/>
            <person name="Bloem J."/>
            <person name="Labutti K."/>
            <person name="Salamov A."/>
            <person name="Andreopoulos B."/>
            <person name="Baker S."/>
            <person name="Barry K."/>
            <person name="Bills G."/>
            <person name="Bluhm B."/>
            <person name="Cannon C."/>
            <person name="Castanera R."/>
            <person name="Culley D."/>
            <person name="Daum C."/>
            <person name="Ezra D."/>
            <person name="Gonzalez J."/>
            <person name="Henrissat B."/>
            <person name="Kuo A."/>
            <person name="Liang C."/>
            <person name="Lipzen A."/>
            <person name="Lutzoni F."/>
            <person name="Magnuson J."/>
            <person name="Mondo S."/>
            <person name="Nolan M."/>
            <person name="Ohm R."/>
            <person name="Pangilinan J."/>
            <person name="Park H.-J."/>
            <person name="Ramirez L."/>
            <person name="Alfaro M."/>
            <person name="Sun H."/>
            <person name="Tritt A."/>
            <person name="Yoshinaga Y."/>
            <person name="Zwiers L.-H."/>
            <person name="Turgeon B."/>
            <person name="Goodwin S."/>
            <person name="Spatafora J."/>
            <person name="Crous P."/>
            <person name="Grigoriev I."/>
        </authorList>
    </citation>
    <scope>NUCLEOTIDE SEQUENCE</scope>
    <source>
        <strain evidence="2">CBS 116435</strain>
    </source>
</reference>
<proteinExistence type="predicted"/>
<comment type="caution">
    <text evidence="2">The sequence shown here is derived from an EMBL/GenBank/DDBJ whole genome shotgun (WGS) entry which is preliminary data.</text>
</comment>
<evidence type="ECO:0000256" key="1">
    <source>
        <dbReference type="SAM" id="MobiDB-lite"/>
    </source>
</evidence>
<dbReference type="AlphaFoldDB" id="A0A9P4PWI6"/>
<evidence type="ECO:0000313" key="2">
    <source>
        <dbReference type="EMBL" id="KAF2716238.1"/>
    </source>
</evidence>
<dbReference type="PANTHER" id="PTHR42055:SF1">
    <property type="entry name" value="YALI0E03476P"/>
    <property type="match status" value="1"/>
</dbReference>
<keyword evidence="3" id="KW-1185">Reference proteome</keyword>
<sequence length="635" mass="71696">MPPQPRQLNPFSYLPRRLQIVTGLTLFLIFCVLFLGSSTSDPLDPYVKSIPGGQRLHDSAENFLDHAEEAIHNYNPFGTPAHKPAPEQANSSVGETRWLSDWTWRNPFSSSTTFDEERAVLPPLQQRQAIYTYWNETGRRSDEKSRNAEKELLTIWRRAWWAQGFKPVVLGPGEAMNNPLYRTMQGLPLENAMNAELMRWLAWGNMGTGIFSNWLTLPMAAHDDATLAFLRRGEFPKLTRFKGLGDGLFVGSKDDVDRAIKQAISNPKVGNFTSMIEALHTETLVEDDKVSGLAFYSRATITKNYKLIGDKFGNKSTIADGMAMLPILINSHLHLTWQSSFPDGIAVLKPLPHHTSNLIEPAIDLARNLSQCPDTPIPTSCPPNNSKCKPCNPSYHMRLSTPPVFRNKTSAFQIATVPHPYTMSSLEKQRDHFNAKSIRRETKRDVWTLAATQEILGSGISSFSRLTPLKDAIASEAGISSSLWVSAERPFDGSSEKDLDELDWIFGFKLPRAPERTGQSETPVPGPERRPKKPSPEYGDAKPLTDVELEQEKALLMKARMAVDNGRRGSRGVKHAQKVREMVEAWSLADTEIWKFIRALNARRRIERIKWEEEEEEYLGKGTFGRWIDKISRDV</sequence>
<evidence type="ECO:0000313" key="3">
    <source>
        <dbReference type="Proteomes" id="UP000799441"/>
    </source>
</evidence>
<dbReference type="EMBL" id="MU003885">
    <property type="protein sequence ID" value="KAF2716238.1"/>
    <property type="molecule type" value="Genomic_DNA"/>
</dbReference>
<protein>
    <submittedName>
        <fullName evidence="2">Uncharacterized protein</fullName>
    </submittedName>
</protein>
<gene>
    <name evidence="2" type="ORF">K431DRAFT_289594</name>
</gene>
<name>A0A9P4PWI6_9PEZI</name>
<dbReference type="PANTHER" id="PTHR42055">
    <property type="entry name" value="YALI0E03476P"/>
    <property type="match status" value="1"/>
</dbReference>
<feature type="region of interest" description="Disordered" evidence="1">
    <location>
        <begin position="513"/>
        <end position="544"/>
    </location>
</feature>
<dbReference type="OrthoDB" id="5312133at2759"/>
<organism evidence="2 3">
    <name type="scientific">Polychaeton citri CBS 116435</name>
    <dbReference type="NCBI Taxonomy" id="1314669"/>
    <lineage>
        <taxon>Eukaryota</taxon>
        <taxon>Fungi</taxon>
        <taxon>Dikarya</taxon>
        <taxon>Ascomycota</taxon>
        <taxon>Pezizomycotina</taxon>
        <taxon>Dothideomycetes</taxon>
        <taxon>Dothideomycetidae</taxon>
        <taxon>Capnodiales</taxon>
        <taxon>Capnodiaceae</taxon>
        <taxon>Polychaeton</taxon>
    </lineage>
</organism>